<dbReference type="GO" id="GO:0051213">
    <property type="term" value="F:dioxygenase activity"/>
    <property type="evidence" value="ECO:0007669"/>
    <property type="project" value="UniProtKB-KW"/>
</dbReference>
<keyword evidence="3" id="KW-0847">Vitamin C</keyword>
<dbReference type="GO" id="GO:0005506">
    <property type="term" value="F:iron ion binding"/>
    <property type="evidence" value="ECO:0007669"/>
    <property type="project" value="InterPro"/>
</dbReference>
<keyword evidence="5" id="KW-0560">Oxidoreductase</keyword>
<keyword evidence="9" id="KW-1185">Reference proteome</keyword>
<dbReference type="PANTHER" id="PTHR10869">
    <property type="entry name" value="PROLYL 4-HYDROXYLASE ALPHA SUBUNIT"/>
    <property type="match status" value="1"/>
</dbReference>
<dbReference type="RefSeq" id="WP_033672826.1">
    <property type="nucleotide sequence ID" value="NZ_JOTM01000001.1"/>
</dbReference>
<keyword evidence="2" id="KW-0479">Metal-binding</keyword>
<dbReference type="InterPro" id="IPR005123">
    <property type="entry name" value="Oxoglu/Fe-dep_dioxygenase_dom"/>
</dbReference>
<reference evidence="8 9" key="1">
    <citation type="submission" date="2014-06" db="EMBL/GenBank/DDBJ databases">
        <title>Draft genome sequence of Bacillus gaemokensis JCM 15801 (MCCC 1A00707).</title>
        <authorList>
            <person name="Lai Q."/>
            <person name="Liu Y."/>
            <person name="Shao Z."/>
        </authorList>
    </citation>
    <scope>NUCLEOTIDE SEQUENCE [LARGE SCALE GENOMIC DNA]</scope>
    <source>
        <strain evidence="8 9">JCM 15801</strain>
    </source>
</reference>
<accession>A0A073KGS7</accession>
<protein>
    <recommendedName>
        <fullName evidence="7">Fe2OG dioxygenase domain-containing protein</fullName>
    </recommendedName>
</protein>
<dbReference type="InterPro" id="IPR045054">
    <property type="entry name" value="P4HA-like"/>
</dbReference>
<sequence>MKEQPIVLHAEPFVAQYEQIITPAECRELIELAKQHIQPAQFFGHTGERKSDFTWLPHYSYGIVSRVSERIASIMTLPLNHAEPLQAARYEVGGKFDAHMDCYNTGTEYGRERVEHGGQRIYTAILYLNVVEAGGETVFPSLNLTVTPSEGKLLIFENCKRGTNEPHPLSMHEGCAVHEGEKWIATLWFREKPQY</sequence>
<dbReference type="Gene3D" id="2.60.120.620">
    <property type="entry name" value="q2cbj1_9rhob like domain"/>
    <property type="match status" value="1"/>
</dbReference>
<dbReference type="SMART" id="SM00702">
    <property type="entry name" value="P4Hc"/>
    <property type="match status" value="1"/>
</dbReference>
<keyword evidence="4" id="KW-0223">Dioxygenase</keyword>
<proteinExistence type="predicted"/>
<dbReference type="Proteomes" id="UP000027778">
    <property type="component" value="Unassembled WGS sequence"/>
</dbReference>
<evidence type="ECO:0000256" key="4">
    <source>
        <dbReference type="ARBA" id="ARBA00022964"/>
    </source>
</evidence>
<dbReference type="GO" id="GO:0016705">
    <property type="term" value="F:oxidoreductase activity, acting on paired donors, with incorporation or reduction of molecular oxygen"/>
    <property type="evidence" value="ECO:0007669"/>
    <property type="project" value="InterPro"/>
</dbReference>
<evidence type="ECO:0000256" key="1">
    <source>
        <dbReference type="ARBA" id="ARBA00001961"/>
    </source>
</evidence>
<dbReference type="STRING" id="574375.AZF08_04250"/>
<dbReference type="eggNOG" id="COG3751">
    <property type="taxonomic scope" value="Bacteria"/>
</dbReference>
<evidence type="ECO:0000256" key="2">
    <source>
        <dbReference type="ARBA" id="ARBA00022723"/>
    </source>
</evidence>
<feature type="domain" description="Fe2OG dioxygenase" evidence="7">
    <location>
        <begin position="81"/>
        <end position="191"/>
    </location>
</feature>
<evidence type="ECO:0000313" key="9">
    <source>
        <dbReference type="Proteomes" id="UP000027778"/>
    </source>
</evidence>
<dbReference type="PROSITE" id="PS51471">
    <property type="entry name" value="FE2OG_OXY"/>
    <property type="match status" value="1"/>
</dbReference>
<keyword evidence="6" id="KW-0408">Iron</keyword>
<gene>
    <name evidence="8" type="ORF">BAGA_04205</name>
</gene>
<dbReference type="InterPro" id="IPR044862">
    <property type="entry name" value="Pro_4_hyd_alph_FE2OG_OXY"/>
</dbReference>
<dbReference type="OrthoDB" id="269774at2"/>
<evidence type="ECO:0000256" key="5">
    <source>
        <dbReference type="ARBA" id="ARBA00023002"/>
    </source>
</evidence>
<dbReference type="InterPro" id="IPR006620">
    <property type="entry name" value="Pro_4_hyd_alph"/>
</dbReference>
<evidence type="ECO:0000256" key="3">
    <source>
        <dbReference type="ARBA" id="ARBA00022896"/>
    </source>
</evidence>
<dbReference type="GO" id="GO:0031418">
    <property type="term" value="F:L-ascorbic acid binding"/>
    <property type="evidence" value="ECO:0007669"/>
    <property type="project" value="UniProtKB-KW"/>
</dbReference>
<dbReference type="Pfam" id="PF13640">
    <property type="entry name" value="2OG-FeII_Oxy_3"/>
    <property type="match status" value="1"/>
</dbReference>
<dbReference type="EMBL" id="JOTM01000001">
    <property type="protein sequence ID" value="KEK26449.1"/>
    <property type="molecule type" value="Genomic_DNA"/>
</dbReference>
<comment type="cofactor">
    <cofactor evidence="1">
        <name>L-ascorbate</name>
        <dbReference type="ChEBI" id="CHEBI:38290"/>
    </cofactor>
</comment>
<comment type="caution">
    <text evidence="8">The sequence shown here is derived from an EMBL/GenBank/DDBJ whole genome shotgun (WGS) entry which is preliminary data.</text>
</comment>
<evidence type="ECO:0000256" key="6">
    <source>
        <dbReference type="ARBA" id="ARBA00023004"/>
    </source>
</evidence>
<dbReference type="PANTHER" id="PTHR10869:SF246">
    <property type="entry name" value="TRANSMEMBRANE PROLYL 4-HYDROXYLASE"/>
    <property type="match status" value="1"/>
</dbReference>
<evidence type="ECO:0000259" key="7">
    <source>
        <dbReference type="PROSITE" id="PS51471"/>
    </source>
</evidence>
<organism evidence="8 9">
    <name type="scientific">Bacillus gaemokensis</name>
    <dbReference type="NCBI Taxonomy" id="574375"/>
    <lineage>
        <taxon>Bacteria</taxon>
        <taxon>Bacillati</taxon>
        <taxon>Bacillota</taxon>
        <taxon>Bacilli</taxon>
        <taxon>Bacillales</taxon>
        <taxon>Bacillaceae</taxon>
        <taxon>Bacillus</taxon>
        <taxon>Bacillus cereus group</taxon>
    </lineage>
</organism>
<evidence type="ECO:0000313" key="8">
    <source>
        <dbReference type="EMBL" id="KEK26449.1"/>
    </source>
</evidence>
<dbReference type="AlphaFoldDB" id="A0A073KGS7"/>
<name>A0A073KGS7_9BACI</name>